<dbReference type="PANTHER" id="PTHR22950">
    <property type="entry name" value="AMINO ACID TRANSPORTER"/>
    <property type="match status" value="1"/>
</dbReference>
<evidence type="ECO:0000313" key="8">
    <source>
        <dbReference type="Proteomes" id="UP001154114"/>
    </source>
</evidence>
<evidence type="ECO:0000256" key="2">
    <source>
        <dbReference type="ARBA" id="ARBA00022692"/>
    </source>
</evidence>
<feature type="transmembrane region" description="Helical" evidence="5">
    <location>
        <begin position="144"/>
        <end position="165"/>
    </location>
</feature>
<evidence type="ECO:0000313" key="7">
    <source>
        <dbReference type="EMBL" id="CAH0590117.1"/>
    </source>
</evidence>
<dbReference type="GO" id="GO:0005774">
    <property type="term" value="C:vacuolar membrane"/>
    <property type="evidence" value="ECO:0007669"/>
    <property type="project" value="TreeGrafter"/>
</dbReference>
<dbReference type="Proteomes" id="UP001154114">
    <property type="component" value="Chromosome 18"/>
</dbReference>
<feature type="transmembrane region" description="Helical" evidence="5">
    <location>
        <begin position="322"/>
        <end position="348"/>
    </location>
</feature>
<organism evidence="7 8">
    <name type="scientific">Chrysodeixis includens</name>
    <name type="common">Soybean looper</name>
    <name type="synonym">Pseudoplusia includens</name>
    <dbReference type="NCBI Taxonomy" id="689277"/>
    <lineage>
        <taxon>Eukaryota</taxon>
        <taxon>Metazoa</taxon>
        <taxon>Ecdysozoa</taxon>
        <taxon>Arthropoda</taxon>
        <taxon>Hexapoda</taxon>
        <taxon>Insecta</taxon>
        <taxon>Pterygota</taxon>
        <taxon>Neoptera</taxon>
        <taxon>Endopterygota</taxon>
        <taxon>Lepidoptera</taxon>
        <taxon>Glossata</taxon>
        <taxon>Ditrysia</taxon>
        <taxon>Noctuoidea</taxon>
        <taxon>Noctuidae</taxon>
        <taxon>Plusiinae</taxon>
        <taxon>Chrysodeixis</taxon>
    </lineage>
</organism>
<feature type="transmembrane region" description="Helical" evidence="5">
    <location>
        <begin position="241"/>
        <end position="261"/>
    </location>
</feature>
<dbReference type="OrthoDB" id="1684102at2759"/>
<proteinExistence type="predicted"/>
<keyword evidence="2 5" id="KW-0812">Transmembrane</keyword>
<accession>A0A9P0BRY7</accession>
<feature type="domain" description="Amino acid transporter transmembrane" evidence="6">
    <location>
        <begin position="50"/>
        <end position="446"/>
    </location>
</feature>
<dbReference type="InterPro" id="IPR013057">
    <property type="entry name" value="AA_transpt_TM"/>
</dbReference>
<sequence>MATFGKIDKRRITSHGGQTIVDVMRVRLPTVRPMNSDYDPRDHRTPLQPIRPWMAYFNLLRTMFGAGMLGMPLAVSQAGIIIGPPMLFFTGMLIIHTHRMLLETLAEVCRQLGIPYVSYRYGFRLAVLHGPPLFHIIGNHGPTIIATFMFMSQLGICSVCVMLTTDSLRDMMDWQDTSLALLTLLFPYLLLEFFMKSLKVVSYVAVLGNVLNSIGMCIIVYHLCQNMTGDLLKWTTSPKSVMFSFGTSLFNLSVVGIILSVDKALHKPKQMTAKLGVVNVGIFLPTVIAVIFGTMGYCSFGTMEENILRSLPYDEVSSMVALGVYLVATAFSFPVQCYPAIATILEVIKYHDPLTPPSEATLLLIEAVGRPIFVVLCFIVCYCIPFQGPFVAFVGNMCTTMLSLVFPALMDICLRYPDLYGNYDRILLKNMLIICFGLLISIYGAIECASLIYVRILSSNSPNTNFY</sequence>
<dbReference type="AlphaFoldDB" id="A0A9P0BRY7"/>
<feature type="transmembrane region" description="Helical" evidence="5">
    <location>
        <begin position="77"/>
        <end position="95"/>
    </location>
</feature>
<name>A0A9P0BRY7_CHRIL</name>
<protein>
    <recommendedName>
        <fullName evidence="6">Amino acid transporter transmembrane domain-containing protein</fullName>
    </recommendedName>
</protein>
<evidence type="ECO:0000256" key="1">
    <source>
        <dbReference type="ARBA" id="ARBA00004141"/>
    </source>
</evidence>
<feature type="transmembrane region" description="Helical" evidence="5">
    <location>
        <begin position="282"/>
        <end position="302"/>
    </location>
</feature>
<feature type="transmembrane region" description="Helical" evidence="5">
    <location>
        <begin position="360"/>
        <end position="387"/>
    </location>
</feature>
<keyword evidence="8" id="KW-1185">Reference proteome</keyword>
<evidence type="ECO:0000256" key="5">
    <source>
        <dbReference type="SAM" id="Phobius"/>
    </source>
</evidence>
<comment type="subcellular location">
    <subcellularLocation>
        <location evidence="1">Membrane</location>
        <topology evidence="1">Multi-pass membrane protein</topology>
    </subcellularLocation>
</comment>
<feature type="transmembrane region" description="Helical" evidence="5">
    <location>
        <begin position="177"/>
        <end position="194"/>
    </location>
</feature>
<feature type="transmembrane region" description="Helical" evidence="5">
    <location>
        <begin position="201"/>
        <end position="221"/>
    </location>
</feature>
<evidence type="ECO:0000256" key="3">
    <source>
        <dbReference type="ARBA" id="ARBA00022989"/>
    </source>
</evidence>
<keyword evidence="4 5" id="KW-0472">Membrane</keyword>
<dbReference type="GO" id="GO:0015179">
    <property type="term" value="F:L-amino acid transmembrane transporter activity"/>
    <property type="evidence" value="ECO:0007669"/>
    <property type="project" value="TreeGrafter"/>
</dbReference>
<dbReference type="PANTHER" id="PTHR22950:SF340">
    <property type="entry name" value="AMINO ACID TRANSPORTER TRANSMEMBRANE DOMAIN-CONTAINING PROTEIN-RELATED"/>
    <property type="match status" value="1"/>
</dbReference>
<gene>
    <name evidence="7" type="ORF">CINC_LOCUS4697</name>
</gene>
<dbReference type="Pfam" id="PF01490">
    <property type="entry name" value="Aa_trans"/>
    <property type="match status" value="1"/>
</dbReference>
<evidence type="ECO:0000256" key="4">
    <source>
        <dbReference type="ARBA" id="ARBA00023136"/>
    </source>
</evidence>
<feature type="transmembrane region" description="Helical" evidence="5">
    <location>
        <begin position="426"/>
        <end position="446"/>
    </location>
</feature>
<dbReference type="EMBL" id="LR824021">
    <property type="protein sequence ID" value="CAH0590117.1"/>
    <property type="molecule type" value="Genomic_DNA"/>
</dbReference>
<evidence type="ECO:0000259" key="6">
    <source>
        <dbReference type="Pfam" id="PF01490"/>
    </source>
</evidence>
<reference evidence="7" key="1">
    <citation type="submission" date="2021-12" db="EMBL/GenBank/DDBJ databases">
        <authorList>
            <person name="King R."/>
        </authorList>
    </citation>
    <scope>NUCLEOTIDE SEQUENCE</scope>
</reference>
<keyword evidence="3 5" id="KW-1133">Transmembrane helix</keyword>